<evidence type="ECO:0000313" key="3">
    <source>
        <dbReference type="Proteomes" id="UP000191024"/>
    </source>
</evidence>
<reference evidence="3" key="1">
    <citation type="submission" date="2016-03" db="EMBL/GenBank/DDBJ databases">
        <authorList>
            <person name="Devillers H."/>
        </authorList>
    </citation>
    <scope>NUCLEOTIDE SEQUENCE [LARGE SCALE GENOMIC DNA]</scope>
</reference>
<sequence length="310" mass="35030">MQEIYVPTGQSYGFVKLTLVNSYANISQVCKYFQGIQDTFSAELETCETITQNLKIKCVSHAKCAKCPFYILEFNDVTQGFAVWKSGGEWKLGDIIASLYDTKTQLPKTGGTDTSSMKTMLFKAQNNKKHDPDAVWNSLSKLRVDWAKFDISGFWTQLDDLLVNEVGSRHCDSYAELVSSLQYRSFVVIALLKSKVNKNKQELISALERYNDQMHSQYANRGEGSDGGDSGNSESDKEIREPSLFDDTAELKKDYIFSSNQLATNFQKHFRCAAENFETFGVKKPRFRTPAPCRVTKIRGNSKTNLKNLA</sequence>
<dbReference type="OrthoDB" id="4070108at2759"/>
<name>A0A1G4KI62_9SACH</name>
<feature type="region of interest" description="Disordered" evidence="1">
    <location>
        <begin position="217"/>
        <end position="243"/>
    </location>
</feature>
<dbReference type="AlphaFoldDB" id="A0A1G4KI62"/>
<proteinExistence type="predicted"/>
<feature type="compositionally biased region" description="Basic and acidic residues" evidence="1">
    <location>
        <begin position="234"/>
        <end position="243"/>
    </location>
</feature>
<protein>
    <submittedName>
        <fullName evidence="2">LAMI_0H14532g1_1</fullName>
    </submittedName>
</protein>
<accession>A0A1G4KI62</accession>
<dbReference type="Proteomes" id="UP000191024">
    <property type="component" value="Chromosome H"/>
</dbReference>
<keyword evidence="3" id="KW-1185">Reference proteome</keyword>
<evidence type="ECO:0000313" key="2">
    <source>
        <dbReference type="EMBL" id="SCV04240.1"/>
    </source>
</evidence>
<gene>
    <name evidence="2" type="ORF">LAMI_0H14532G</name>
</gene>
<dbReference type="EMBL" id="LT598468">
    <property type="protein sequence ID" value="SCV04240.1"/>
    <property type="molecule type" value="Genomic_DNA"/>
</dbReference>
<evidence type="ECO:0000256" key="1">
    <source>
        <dbReference type="SAM" id="MobiDB-lite"/>
    </source>
</evidence>
<organism evidence="2 3">
    <name type="scientific">Lachancea mirantina</name>
    <dbReference type="NCBI Taxonomy" id="1230905"/>
    <lineage>
        <taxon>Eukaryota</taxon>
        <taxon>Fungi</taxon>
        <taxon>Dikarya</taxon>
        <taxon>Ascomycota</taxon>
        <taxon>Saccharomycotina</taxon>
        <taxon>Saccharomycetes</taxon>
        <taxon>Saccharomycetales</taxon>
        <taxon>Saccharomycetaceae</taxon>
        <taxon>Lachancea</taxon>
    </lineage>
</organism>